<dbReference type="InterPro" id="IPR026507">
    <property type="entry name" value="PIRC1/2"/>
</dbReference>
<gene>
    <name evidence="9" type="primary">LOC105359608</name>
</gene>
<proteinExistence type="inferred from homology"/>
<evidence type="ECO:0000256" key="5">
    <source>
        <dbReference type="ARBA" id="ARBA00023273"/>
    </source>
</evidence>
<dbReference type="AlphaFoldDB" id="A0AAJ6VK73"/>
<comment type="similarity">
    <text evidence="6">Belongs to the PIERCE1 family.</text>
</comment>
<evidence type="ECO:0000256" key="3">
    <source>
        <dbReference type="ARBA" id="ARBA00022490"/>
    </source>
</evidence>
<feature type="region of interest" description="Disordered" evidence="7">
    <location>
        <begin position="1"/>
        <end position="29"/>
    </location>
</feature>
<dbReference type="PANTHER" id="PTHR20899:SF1">
    <property type="entry name" value="PIERCER OF MICROTUBULE WALL 1 PROTEIN"/>
    <property type="match status" value="1"/>
</dbReference>
<dbReference type="RefSeq" id="XP_011494537.1">
    <property type="nucleotide sequence ID" value="XM_011496235.1"/>
</dbReference>
<dbReference type="GeneID" id="105359608"/>
<name>A0AAJ6VK73_9HYME</name>
<sequence>MSVKCSCDQRSKGGRQSPENAECSGTPGPRTDQIYRTFNIPTRFMYPKLMKGYRDINGASIHPCYRSTSMDYGWFPPTVHTVPTSYYPRNCAFSIVASRGGMYRNYSLNTELDK</sequence>
<evidence type="ECO:0000256" key="1">
    <source>
        <dbReference type="ARBA" id="ARBA00004138"/>
    </source>
</evidence>
<accession>A0AAJ6VK73</accession>
<keyword evidence="3" id="KW-0963">Cytoplasm</keyword>
<keyword evidence="4" id="KW-0206">Cytoskeleton</keyword>
<dbReference type="KEGG" id="csol:105359608"/>
<evidence type="ECO:0000256" key="7">
    <source>
        <dbReference type="SAM" id="MobiDB-lite"/>
    </source>
</evidence>
<dbReference type="GO" id="GO:0005879">
    <property type="term" value="C:axonemal microtubule"/>
    <property type="evidence" value="ECO:0007669"/>
    <property type="project" value="InterPro"/>
</dbReference>
<evidence type="ECO:0000313" key="9">
    <source>
        <dbReference type="RefSeq" id="XP_011494537.1"/>
    </source>
</evidence>
<dbReference type="GO" id="GO:0035082">
    <property type="term" value="P:axoneme assembly"/>
    <property type="evidence" value="ECO:0007669"/>
    <property type="project" value="InterPro"/>
</dbReference>
<reference evidence="9" key="1">
    <citation type="submission" date="2025-08" db="UniProtKB">
        <authorList>
            <consortium name="RefSeq"/>
        </authorList>
    </citation>
    <scope>IDENTIFICATION</scope>
</reference>
<evidence type="ECO:0000256" key="2">
    <source>
        <dbReference type="ARBA" id="ARBA00004245"/>
    </source>
</evidence>
<comment type="subcellular location">
    <subcellularLocation>
        <location evidence="1">Cell projection</location>
        <location evidence="1">Cilium</location>
    </subcellularLocation>
    <subcellularLocation>
        <location evidence="2">Cytoplasm</location>
        <location evidence="2">Cytoskeleton</location>
    </subcellularLocation>
</comment>
<keyword evidence="8" id="KW-1185">Reference proteome</keyword>
<organism evidence="8 9">
    <name type="scientific">Ceratosolen solmsi marchali</name>
    <dbReference type="NCBI Taxonomy" id="326594"/>
    <lineage>
        <taxon>Eukaryota</taxon>
        <taxon>Metazoa</taxon>
        <taxon>Ecdysozoa</taxon>
        <taxon>Arthropoda</taxon>
        <taxon>Hexapoda</taxon>
        <taxon>Insecta</taxon>
        <taxon>Pterygota</taxon>
        <taxon>Neoptera</taxon>
        <taxon>Endopterygota</taxon>
        <taxon>Hymenoptera</taxon>
        <taxon>Apocrita</taxon>
        <taxon>Proctotrupomorpha</taxon>
        <taxon>Chalcidoidea</taxon>
        <taxon>Agaonidae</taxon>
        <taxon>Agaoninae</taxon>
        <taxon>Ceratosolen</taxon>
    </lineage>
</organism>
<evidence type="ECO:0000256" key="4">
    <source>
        <dbReference type="ARBA" id="ARBA00023212"/>
    </source>
</evidence>
<evidence type="ECO:0000313" key="8">
    <source>
        <dbReference type="Proteomes" id="UP000695007"/>
    </source>
</evidence>
<keyword evidence="5" id="KW-0966">Cell projection</keyword>
<dbReference type="PANTHER" id="PTHR20899">
    <property type="entry name" value="PIERCE HOMOLOG"/>
    <property type="match status" value="1"/>
</dbReference>
<evidence type="ECO:0000256" key="6">
    <source>
        <dbReference type="ARBA" id="ARBA00038014"/>
    </source>
</evidence>
<dbReference type="Proteomes" id="UP000695007">
    <property type="component" value="Unplaced"/>
</dbReference>
<protein>
    <submittedName>
        <fullName evidence="9">UPF0691 protein C9orf116</fullName>
    </submittedName>
</protein>
<dbReference type="Pfam" id="PF14892">
    <property type="entry name" value="PIRC1_2"/>
    <property type="match status" value="1"/>
</dbReference>